<comment type="caution">
    <text evidence="1">The sequence shown here is derived from an EMBL/GenBank/DDBJ whole genome shotgun (WGS) entry which is preliminary data.</text>
</comment>
<sequence>DFFGSKELCCNPSRGPNLRYYPGAKPVLSL</sequence>
<protein>
    <submittedName>
        <fullName evidence="1">Uncharacterized protein</fullName>
    </submittedName>
</protein>
<reference evidence="1 2" key="1">
    <citation type="journal article" date="2019" name="Sci. Rep.">
        <title>Orb-weaving spider Araneus ventricosus genome elucidates the spidroin gene catalogue.</title>
        <authorList>
            <person name="Kono N."/>
            <person name="Nakamura H."/>
            <person name="Ohtoshi R."/>
            <person name="Moran D.A.P."/>
            <person name="Shinohara A."/>
            <person name="Yoshida Y."/>
            <person name="Fujiwara M."/>
            <person name="Mori M."/>
            <person name="Tomita M."/>
            <person name="Arakawa K."/>
        </authorList>
    </citation>
    <scope>NUCLEOTIDE SEQUENCE [LARGE SCALE GENOMIC DNA]</scope>
</reference>
<dbReference type="Proteomes" id="UP000499080">
    <property type="component" value="Unassembled WGS sequence"/>
</dbReference>
<dbReference type="AlphaFoldDB" id="A0A4Y2KET7"/>
<evidence type="ECO:0000313" key="1">
    <source>
        <dbReference type="EMBL" id="GBN00077.1"/>
    </source>
</evidence>
<accession>A0A4Y2KET7</accession>
<proteinExistence type="predicted"/>
<feature type="non-terminal residue" evidence="1">
    <location>
        <position position="1"/>
    </location>
</feature>
<evidence type="ECO:0000313" key="2">
    <source>
        <dbReference type="Proteomes" id="UP000499080"/>
    </source>
</evidence>
<name>A0A4Y2KET7_ARAVE</name>
<gene>
    <name evidence="1" type="ORF">AVEN_39669_1</name>
</gene>
<keyword evidence="2" id="KW-1185">Reference proteome</keyword>
<organism evidence="1 2">
    <name type="scientific">Araneus ventricosus</name>
    <name type="common">Orbweaver spider</name>
    <name type="synonym">Epeira ventricosa</name>
    <dbReference type="NCBI Taxonomy" id="182803"/>
    <lineage>
        <taxon>Eukaryota</taxon>
        <taxon>Metazoa</taxon>
        <taxon>Ecdysozoa</taxon>
        <taxon>Arthropoda</taxon>
        <taxon>Chelicerata</taxon>
        <taxon>Arachnida</taxon>
        <taxon>Araneae</taxon>
        <taxon>Araneomorphae</taxon>
        <taxon>Entelegynae</taxon>
        <taxon>Araneoidea</taxon>
        <taxon>Araneidae</taxon>
        <taxon>Araneus</taxon>
    </lineage>
</organism>
<dbReference type="EMBL" id="BGPR01114123">
    <property type="protein sequence ID" value="GBN00077.1"/>
    <property type="molecule type" value="Genomic_DNA"/>
</dbReference>